<dbReference type="PANTHER" id="PTHR12947:SF13">
    <property type="entry name" value="FI19924P1"/>
    <property type="match status" value="1"/>
</dbReference>
<accession>A0A2A9NBE4</accession>
<feature type="non-terminal residue" evidence="2">
    <location>
        <position position="121"/>
    </location>
</feature>
<dbReference type="AlphaFoldDB" id="A0A2A9NBE4"/>
<dbReference type="Gene3D" id="1.20.58.80">
    <property type="entry name" value="Phosphotransferase system, lactose/cellobiose-type IIA subunit"/>
    <property type="match status" value="1"/>
</dbReference>
<dbReference type="GO" id="GO:0005768">
    <property type="term" value="C:endosome"/>
    <property type="evidence" value="ECO:0007669"/>
    <property type="project" value="TreeGrafter"/>
</dbReference>
<keyword evidence="3" id="KW-1185">Reference proteome</keyword>
<dbReference type="STRING" id="703135.A0A2A9NBE4"/>
<protein>
    <recommendedName>
        <fullName evidence="1">USP8 dimerisation domain-containing protein</fullName>
    </recommendedName>
</protein>
<dbReference type="GO" id="GO:0016020">
    <property type="term" value="C:membrane"/>
    <property type="evidence" value="ECO:0007669"/>
    <property type="project" value="TreeGrafter"/>
</dbReference>
<dbReference type="EMBL" id="KZ302067">
    <property type="protein sequence ID" value="PFH48335.1"/>
    <property type="molecule type" value="Genomic_DNA"/>
</dbReference>
<feature type="non-terminal residue" evidence="2">
    <location>
        <position position="1"/>
    </location>
</feature>
<sequence length="121" mass="14268">PQRPPPTVHELAERALDNLYDENKPLKHYLRVAERYRKDAKDYYSKGDLENAFILFARAATLVLDKLPTHRDYYTLLSTTQRSNLSWNGQNIVDNLSDLKIKLINQYDEWLRAHPETEHSD</sequence>
<evidence type="ECO:0000313" key="2">
    <source>
        <dbReference type="EMBL" id="PFH48335.1"/>
    </source>
</evidence>
<dbReference type="Pfam" id="PF08969">
    <property type="entry name" value="USP8_dimer"/>
    <property type="match status" value="1"/>
</dbReference>
<proteinExistence type="predicted"/>
<evidence type="ECO:0000259" key="1">
    <source>
        <dbReference type="Pfam" id="PF08969"/>
    </source>
</evidence>
<dbReference type="Proteomes" id="UP000242287">
    <property type="component" value="Unassembled WGS sequence"/>
</dbReference>
<gene>
    <name evidence="2" type="ORF">AMATHDRAFT_115904</name>
</gene>
<dbReference type="OrthoDB" id="2965483at2759"/>
<evidence type="ECO:0000313" key="3">
    <source>
        <dbReference type="Proteomes" id="UP000242287"/>
    </source>
</evidence>
<dbReference type="GO" id="GO:0070536">
    <property type="term" value="P:protein K63-linked deubiquitination"/>
    <property type="evidence" value="ECO:0007669"/>
    <property type="project" value="TreeGrafter"/>
</dbReference>
<dbReference type="InterPro" id="IPR015063">
    <property type="entry name" value="USP8_dimer"/>
</dbReference>
<dbReference type="InterPro" id="IPR036809">
    <property type="entry name" value="AF1782-like_sf"/>
</dbReference>
<reference evidence="2 3" key="1">
    <citation type="submission" date="2014-02" db="EMBL/GenBank/DDBJ databases">
        <title>Transposable element dynamics among asymbiotic and ectomycorrhizal Amanita fungi.</title>
        <authorList>
            <consortium name="DOE Joint Genome Institute"/>
            <person name="Hess J."/>
            <person name="Skrede I."/>
            <person name="Wolfe B."/>
            <person name="LaButti K."/>
            <person name="Ohm R.A."/>
            <person name="Grigoriev I.V."/>
            <person name="Pringle A."/>
        </authorList>
    </citation>
    <scope>NUCLEOTIDE SEQUENCE [LARGE SCALE GENOMIC DNA]</scope>
    <source>
        <strain evidence="2 3">SKay4041</strain>
    </source>
</reference>
<dbReference type="SUPFAM" id="SSF158372">
    <property type="entry name" value="AF1782-like"/>
    <property type="match status" value="1"/>
</dbReference>
<feature type="domain" description="USP8 dimerisation" evidence="1">
    <location>
        <begin position="9"/>
        <end position="108"/>
    </location>
</feature>
<name>A0A2A9NBE4_9AGAR</name>
<organism evidence="2 3">
    <name type="scientific">Amanita thiersii Skay4041</name>
    <dbReference type="NCBI Taxonomy" id="703135"/>
    <lineage>
        <taxon>Eukaryota</taxon>
        <taxon>Fungi</taxon>
        <taxon>Dikarya</taxon>
        <taxon>Basidiomycota</taxon>
        <taxon>Agaricomycotina</taxon>
        <taxon>Agaricomycetes</taxon>
        <taxon>Agaricomycetidae</taxon>
        <taxon>Agaricales</taxon>
        <taxon>Pluteineae</taxon>
        <taxon>Amanitaceae</taxon>
        <taxon>Amanita</taxon>
    </lineage>
</organism>
<dbReference type="PANTHER" id="PTHR12947">
    <property type="entry name" value="AMSH-LIKE PROTEASE"/>
    <property type="match status" value="1"/>
</dbReference>
<dbReference type="GO" id="GO:0061578">
    <property type="term" value="F:K63-linked deubiquitinase activity"/>
    <property type="evidence" value="ECO:0007669"/>
    <property type="project" value="TreeGrafter"/>
</dbReference>